<proteinExistence type="predicted"/>
<dbReference type="PANTHER" id="PTHR48471:SF1">
    <property type="entry name" value="DDE TNP4 DOMAIN-CONTAINING PROTEIN"/>
    <property type="match status" value="1"/>
</dbReference>
<dbReference type="AlphaFoldDB" id="A0A0D2PHX6"/>
<dbReference type="Pfam" id="PF13359">
    <property type="entry name" value="DDE_Tnp_4"/>
    <property type="match status" value="1"/>
</dbReference>
<evidence type="ECO:0000256" key="1">
    <source>
        <dbReference type="ARBA" id="ARBA00001968"/>
    </source>
</evidence>
<evidence type="ECO:0000313" key="5">
    <source>
        <dbReference type="Proteomes" id="UP000054270"/>
    </source>
</evidence>
<sequence length="419" mass="47638">MADDEVQQNLIILAALLAGSQEANQLRIDHRNLHRMYLCRPQLLPNPRKDTAWQRLYLSENDRAYITTMGFDVKTFDYIVTHGFGQRWLAGPINRTDSSNSHGAPRPNARSLDTWGALGLILHYLNSTMREITLQEVFALIPSTVSRYITHGLPILLQTLRNMPDASIRWPEHLEEFQANSDLIVERHPALSGAFGSIDGLNLPVQTSADEDTENATYNGWKADHFISSVLVFSPQGLIISANINAPGSWHDSRVALPIYRQLEEDTPDGFYLVADTAFPRGARNIQDRIQAPLKSGQRFTGTAEQIEAQLEYNRQLLSFRQTAEWGNRAIQGSFGRLRVPLEADNANARGDLIEICVRLHNLRTRRVGVNQIAAVYIRQWTQTEEDILVWETFSDMHFKDQREKDRVARFHISAVIDE</sequence>
<comment type="cofactor">
    <cofactor evidence="1">
        <name>a divalent metal cation</name>
        <dbReference type="ChEBI" id="CHEBI:60240"/>
    </cofactor>
</comment>
<evidence type="ECO:0000256" key="2">
    <source>
        <dbReference type="ARBA" id="ARBA00022723"/>
    </source>
</evidence>
<name>A0A0D2PHX6_HYPSF</name>
<reference evidence="5" key="1">
    <citation type="submission" date="2014-04" db="EMBL/GenBank/DDBJ databases">
        <title>Evolutionary Origins and Diversification of the Mycorrhizal Mutualists.</title>
        <authorList>
            <consortium name="DOE Joint Genome Institute"/>
            <consortium name="Mycorrhizal Genomics Consortium"/>
            <person name="Kohler A."/>
            <person name="Kuo A."/>
            <person name="Nagy L.G."/>
            <person name="Floudas D."/>
            <person name="Copeland A."/>
            <person name="Barry K.W."/>
            <person name="Cichocki N."/>
            <person name="Veneault-Fourrey C."/>
            <person name="LaButti K."/>
            <person name="Lindquist E.A."/>
            <person name="Lipzen A."/>
            <person name="Lundell T."/>
            <person name="Morin E."/>
            <person name="Murat C."/>
            <person name="Riley R."/>
            <person name="Ohm R."/>
            <person name="Sun H."/>
            <person name="Tunlid A."/>
            <person name="Henrissat B."/>
            <person name="Grigoriev I.V."/>
            <person name="Hibbett D.S."/>
            <person name="Martin F."/>
        </authorList>
    </citation>
    <scope>NUCLEOTIDE SEQUENCE [LARGE SCALE GENOMIC DNA]</scope>
    <source>
        <strain evidence="5">FD-334 SS-4</strain>
    </source>
</reference>
<evidence type="ECO:0000259" key="3">
    <source>
        <dbReference type="Pfam" id="PF13359"/>
    </source>
</evidence>
<evidence type="ECO:0000313" key="4">
    <source>
        <dbReference type="EMBL" id="KJA19645.1"/>
    </source>
</evidence>
<dbReference type="OrthoDB" id="78198at2759"/>
<organism evidence="4 5">
    <name type="scientific">Hypholoma sublateritium (strain FD-334 SS-4)</name>
    <dbReference type="NCBI Taxonomy" id="945553"/>
    <lineage>
        <taxon>Eukaryota</taxon>
        <taxon>Fungi</taxon>
        <taxon>Dikarya</taxon>
        <taxon>Basidiomycota</taxon>
        <taxon>Agaricomycotina</taxon>
        <taxon>Agaricomycetes</taxon>
        <taxon>Agaricomycetidae</taxon>
        <taxon>Agaricales</taxon>
        <taxon>Agaricineae</taxon>
        <taxon>Strophariaceae</taxon>
        <taxon>Hypholoma</taxon>
    </lineage>
</organism>
<dbReference type="GO" id="GO:0046872">
    <property type="term" value="F:metal ion binding"/>
    <property type="evidence" value="ECO:0007669"/>
    <property type="project" value="UniProtKB-KW"/>
</dbReference>
<gene>
    <name evidence="4" type="ORF">HYPSUDRAFT_143422</name>
</gene>
<feature type="domain" description="DDE Tnp4" evidence="3">
    <location>
        <begin position="198"/>
        <end position="362"/>
    </location>
</feature>
<dbReference type="PANTHER" id="PTHR48471">
    <property type="entry name" value="DDE TNP4 DOMAIN-CONTAINING PROTEIN"/>
    <property type="match status" value="1"/>
</dbReference>
<dbReference type="Proteomes" id="UP000054270">
    <property type="component" value="Unassembled WGS sequence"/>
</dbReference>
<keyword evidence="2" id="KW-0479">Metal-binding</keyword>
<protein>
    <recommendedName>
        <fullName evidence="3">DDE Tnp4 domain-containing protein</fullName>
    </recommendedName>
</protein>
<keyword evidence="5" id="KW-1185">Reference proteome</keyword>
<dbReference type="OMA" id="WSSAREC"/>
<accession>A0A0D2PHX6</accession>
<dbReference type="EMBL" id="KN817575">
    <property type="protein sequence ID" value="KJA19645.1"/>
    <property type="molecule type" value="Genomic_DNA"/>
</dbReference>
<dbReference type="InterPro" id="IPR027806">
    <property type="entry name" value="HARBI1_dom"/>
</dbReference>